<reference evidence="1" key="1">
    <citation type="submission" date="2021-12" db="EMBL/GenBank/DDBJ databases">
        <authorList>
            <person name="King R."/>
        </authorList>
    </citation>
    <scope>NUCLEOTIDE SEQUENCE</scope>
</reference>
<dbReference type="Proteomes" id="UP001152759">
    <property type="component" value="Chromosome 4"/>
</dbReference>
<organism evidence="1 2">
    <name type="scientific">Bemisia tabaci</name>
    <name type="common">Sweetpotato whitefly</name>
    <name type="synonym">Aleurodes tabaci</name>
    <dbReference type="NCBI Taxonomy" id="7038"/>
    <lineage>
        <taxon>Eukaryota</taxon>
        <taxon>Metazoa</taxon>
        <taxon>Ecdysozoa</taxon>
        <taxon>Arthropoda</taxon>
        <taxon>Hexapoda</taxon>
        <taxon>Insecta</taxon>
        <taxon>Pterygota</taxon>
        <taxon>Neoptera</taxon>
        <taxon>Paraneoptera</taxon>
        <taxon>Hemiptera</taxon>
        <taxon>Sternorrhyncha</taxon>
        <taxon>Aleyrodoidea</taxon>
        <taxon>Aleyrodidae</taxon>
        <taxon>Aleyrodinae</taxon>
        <taxon>Bemisia</taxon>
    </lineage>
</organism>
<dbReference type="AlphaFoldDB" id="A0A9P0CA12"/>
<accession>A0A9P0CA12</accession>
<dbReference type="SUPFAM" id="SSF54001">
    <property type="entry name" value="Cysteine proteinases"/>
    <property type="match status" value="1"/>
</dbReference>
<dbReference type="Gene3D" id="3.90.70.10">
    <property type="entry name" value="Cysteine proteinases"/>
    <property type="match status" value="1"/>
</dbReference>
<dbReference type="EMBL" id="OU963865">
    <property type="protein sequence ID" value="CAH0770964.1"/>
    <property type="molecule type" value="Genomic_DNA"/>
</dbReference>
<keyword evidence="2" id="KW-1185">Reference proteome</keyword>
<name>A0A9P0CA12_BEMTA</name>
<protein>
    <submittedName>
        <fullName evidence="1">Uncharacterized protein</fullName>
    </submittedName>
</protein>
<evidence type="ECO:0000313" key="1">
    <source>
        <dbReference type="EMBL" id="CAH0770964.1"/>
    </source>
</evidence>
<proteinExistence type="predicted"/>
<evidence type="ECO:0000313" key="2">
    <source>
        <dbReference type="Proteomes" id="UP001152759"/>
    </source>
</evidence>
<gene>
    <name evidence="1" type="ORF">BEMITA_LOCUS7770</name>
</gene>
<dbReference type="InterPro" id="IPR038765">
    <property type="entry name" value="Papain-like_cys_pep_sf"/>
</dbReference>
<sequence>MECGKNDRALFSSLRGFQPIVLYRRPSEGGTYGHSNLTSGLIAETLRKLKIAKAGTLSEKIQRHFGPVKAEMITSSKKSDPKWPKDVPKEFDLRTKYPKCAEQFSHAPDEGPCNTDGPSVISSILSDKYCIKNKGEKREFSADFLLRCAERCNETSFAPDSWIWAYDYGVPTGGEYDSSIGCQPYSYKPCKHTVGKYFPKRKISQPENWAKLQMNWRNAKMLKWS</sequence>